<comment type="caution">
    <text evidence="1">The sequence shown here is derived from an EMBL/GenBank/DDBJ whole genome shotgun (WGS) entry which is preliminary data.</text>
</comment>
<organism evidence="1">
    <name type="scientific">marine sediment metagenome</name>
    <dbReference type="NCBI Taxonomy" id="412755"/>
    <lineage>
        <taxon>unclassified sequences</taxon>
        <taxon>metagenomes</taxon>
        <taxon>ecological metagenomes</taxon>
    </lineage>
</organism>
<name>X1CBL1_9ZZZZ</name>
<accession>X1CBL1</accession>
<evidence type="ECO:0000313" key="1">
    <source>
        <dbReference type="EMBL" id="GAH05571.1"/>
    </source>
</evidence>
<gene>
    <name evidence="1" type="ORF">S01H4_63734</name>
</gene>
<dbReference type="AlphaFoldDB" id="X1CBL1"/>
<protein>
    <submittedName>
        <fullName evidence="1">Uncharacterized protein</fullName>
    </submittedName>
</protein>
<dbReference type="EMBL" id="BART01038424">
    <property type="protein sequence ID" value="GAH05571.1"/>
    <property type="molecule type" value="Genomic_DNA"/>
</dbReference>
<feature type="non-terminal residue" evidence="1">
    <location>
        <position position="1"/>
    </location>
</feature>
<reference evidence="1" key="1">
    <citation type="journal article" date="2014" name="Front. Microbiol.">
        <title>High frequency of phylogenetically diverse reductive dehalogenase-homologous genes in deep subseafloor sedimentary metagenomes.</title>
        <authorList>
            <person name="Kawai M."/>
            <person name="Futagami T."/>
            <person name="Toyoda A."/>
            <person name="Takaki Y."/>
            <person name="Nishi S."/>
            <person name="Hori S."/>
            <person name="Arai W."/>
            <person name="Tsubouchi T."/>
            <person name="Morono Y."/>
            <person name="Uchiyama I."/>
            <person name="Ito T."/>
            <person name="Fujiyama A."/>
            <person name="Inagaki F."/>
            <person name="Takami H."/>
        </authorList>
    </citation>
    <scope>NUCLEOTIDE SEQUENCE</scope>
    <source>
        <strain evidence="1">Expedition CK06-06</strain>
    </source>
</reference>
<proteinExistence type="predicted"/>
<sequence>DQVPDVSITRIIRELEANDFEVWDDNGNWDRLEIEVERDYIDIKNLEILEYLIKMLEKEYSLGRLVNRLPFEYSNVREERLPIDSGRVVNLLSFNHSFLREERLPNDIGRFFNLPFCRDSS</sequence>